<protein>
    <recommendedName>
        <fullName evidence="11">Homeobox domain-containing protein</fullName>
    </recommendedName>
</protein>
<keyword evidence="5 8" id="KW-0371">Homeobox</keyword>
<comment type="subcellular location">
    <subcellularLocation>
        <location evidence="1 8 9">Nucleus</location>
    </subcellularLocation>
</comment>
<dbReference type="Proteomes" id="UP000298663">
    <property type="component" value="Unassembled WGS sequence"/>
</dbReference>
<dbReference type="PROSITE" id="PS00032">
    <property type="entry name" value="ANTENNAPEDIA"/>
    <property type="match status" value="1"/>
</dbReference>
<dbReference type="PROSITE" id="PS00027">
    <property type="entry name" value="HOMEOBOX_1"/>
    <property type="match status" value="1"/>
</dbReference>
<dbReference type="InterPro" id="IPR009057">
    <property type="entry name" value="Homeodomain-like_sf"/>
</dbReference>
<keyword evidence="7 8" id="KW-0539">Nucleus</keyword>
<keyword evidence="4 8" id="KW-0238">DNA-binding</keyword>
<dbReference type="CDD" id="cd00086">
    <property type="entry name" value="homeodomain"/>
    <property type="match status" value="1"/>
</dbReference>
<dbReference type="FunFam" id="1.10.10.60:FF:000398">
    <property type="entry name" value="Homeobox protein lin-39"/>
    <property type="match status" value="1"/>
</dbReference>
<dbReference type="PANTHER" id="PTHR45659:SF4">
    <property type="entry name" value="HOMEOBOX PROTEIN ABDOMINAL-A"/>
    <property type="match status" value="1"/>
</dbReference>
<evidence type="ECO:0000256" key="10">
    <source>
        <dbReference type="SAM" id="MobiDB-lite"/>
    </source>
</evidence>
<evidence type="ECO:0000313" key="13">
    <source>
        <dbReference type="Proteomes" id="UP000298663"/>
    </source>
</evidence>
<evidence type="ECO:0000313" key="12">
    <source>
        <dbReference type="EMBL" id="TKR77777.1"/>
    </source>
</evidence>
<evidence type="ECO:0000256" key="5">
    <source>
        <dbReference type="ARBA" id="ARBA00023155"/>
    </source>
</evidence>
<dbReference type="SMART" id="SM00389">
    <property type="entry name" value="HOX"/>
    <property type="match status" value="1"/>
</dbReference>
<dbReference type="PANTHER" id="PTHR45659">
    <property type="entry name" value="HOMEOBOX PROTEIN HOX"/>
    <property type="match status" value="1"/>
</dbReference>
<dbReference type="PROSITE" id="PS50071">
    <property type="entry name" value="HOMEOBOX_2"/>
    <property type="match status" value="1"/>
</dbReference>
<evidence type="ECO:0000256" key="6">
    <source>
        <dbReference type="ARBA" id="ARBA00023163"/>
    </source>
</evidence>
<dbReference type="GO" id="GO:0000981">
    <property type="term" value="F:DNA-binding transcription factor activity, RNA polymerase II-specific"/>
    <property type="evidence" value="ECO:0007669"/>
    <property type="project" value="InterPro"/>
</dbReference>
<dbReference type="EMBL" id="AZBU02000005">
    <property type="protein sequence ID" value="TKR77777.1"/>
    <property type="molecule type" value="Genomic_DNA"/>
</dbReference>
<dbReference type="STRING" id="34508.A0A4U5N5D9"/>
<feature type="DNA-binding region" description="Homeobox" evidence="8">
    <location>
        <begin position="343"/>
        <end position="402"/>
    </location>
</feature>
<name>A0A4U5N5D9_STECR</name>
<feature type="domain" description="Homeobox" evidence="11">
    <location>
        <begin position="341"/>
        <end position="401"/>
    </location>
</feature>
<organism evidence="12 13">
    <name type="scientific">Steinernema carpocapsae</name>
    <name type="common">Entomopathogenic nematode</name>
    <dbReference type="NCBI Taxonomy" id="34508"/>
    <lineage>
        <taxon>Eukaryota</taxon>
        <taxon>Metazoa</taxon>
        <taxon>Ecdysozoa</taxon>
        <taxon>Nematoda</taxon>
        <taxon>Chromadorea</taxon>
        <taxon>Rhabditida</taxon>
        <taxon>Tylenchina</taxon>
        <taxon>Panagrolaimomorpha</taxon>
        <taxon>Strongyloidoidea</taxon>
        <taxon>Steinernematidae</taxon>
        <taxon>Steinernema</taxon>
    </lineage>
</organism>
<comment type="caution">
    <text evidence="12">The sequence shown here is derived from an EMBL/GenBank/DDBJ whole genome shotgun (WGS) entry which is preliminary data.</text>
</comment>
<evidence type="ECO:0000259" key="11">
    <source>
        <dbReference type="PROSITE" id="PS50071"/>
    </source>
</evidence>
<feature type="region of interest" description="Disordered" evidence="10">
    <location>
        <begin position="392"/>
        <end position="425"/>
    </location>
</feature>
<gene>
    <name evidence="12" type="ORF">L596_018689</name>
</gene>
<dbReference type="InterPro" id="IPR017970">
    <property type="entry name" value="Homeobox_CS"/>
</dbReference>
<dbReference type="SUPFAM" id="SSF46689">
    <property type="entry name" value="Homeodomain-like"/>
    <property type="match status" value="1"/>
</dbReference>
<dbReference type="Gene3D" id="1.10.10.60">
    <property type="entry name" value="Homeodomain-like"/>
    <property type="match status" value="1"/>
</dbReference>
<dbReference type="GO" id="GO:0048337">
    <property type="term" value="P:positive regulation of mesodermal cell fate specification"/>
    <property type="evidence" value="ECO:0007669"/>
    <property type="project" value="UniProtKB-ARBA"/>
</dbReference>
<dbReference type="GO" id="GO:0005634">
    <property type="term" value="C:nucleus"/>
    <property type="evidence" value="ECO:0007669"/>
    <property type="project" value="UniProtKB-SubCell"/>
</dbReference>
<dbReference type="InterPro" id="IPR001827">
    <property type="entry name" value="Homeobox_Antennapedia_CS"/>
</dbReference>
<evidence type="ECO:0000256" key="3">
    <source>
        <dbReference type="ARBA" id="ARBA00023015"/>
    </source>
</evidence>
<dbReference type="PRINTS" id="PR00024">
    <property type="entry name" value="HOMEOBOX"/>
</dbReference>
<keyword evidence="13" id="KW-1185">Reference proteome</keyword>
<keyword evidence="2" id="KW-0217">Developmental protein</keyword>
<dbReference type="Pfam" id="PF00046">
    <property type="entry name" value="Homeodomain"/>
    <property type="match status" value="1"/>
</dbReference>
<dbReference type="InterPro" id="IPR050296">
    <property type="entry name" value="Antp_homeobox"/>
</dbReference>
<dbReference type="AlphaFoldDB" id="A0A4U5N5D9"/>
<reference evidence="12 13" key="1">
    <citation type="journal article" date="2015" name="Genome Biol.">
        <title>Comparative genomics of Steinernema reveals deeply conserved gene regulatory networks.</title>
        <authorList>
            <person name="Dillman A.R."/>
            <person name="Macchietto M."/>
            <person name="Porter C.F."/>
            <person name="Rogers A."/>
            <person name="Williams B."/>
            <person name="Antoshechkin I."/>
            <person name="Lee M.M."/>
            <person name="Goodwin Z."/>
            <person name="Lu X."/>
            <person name="Lewis E.E."/>
            <person name="Goodrich-Blair H."/>
            <person name="Stock S.P."/>
            <person name="Adams B.J."/>
            <person name="Sternberg P.W."/>
            <person name="Mortazavi A."/>
        </authorList>
    </citation>
    <scope>NUCLEOTIDE SEQUENCE [LARGE SCALE GENOMIC DNA]</scope>
    <source>
        <strain evidence="12 13">ALL</strain>
    </source>
</reference>
<evidence type="ECO:0000256" key="7">
    <source>
        <dbReference type="ARBA" id="ARBA00023242"/>
    </source>
</evidence>
<feature type="region of interest" description="Disordered" evidence="10">
    <location>
        <begin position="207"/>
        <end position="231"/>
    </location>
</feature>
<dbReference type="GO" id="GO:0045893">
    <property type="term" value="P:positive regulation of DNA-templated transcription"/>
    <property type="evidence" value="ECO:0007669"/>
    <property type="project" value="UniProtKB-ARBA"/>
</dbReference>
<dbReference type="GO" id="GO:0000122">
    <property type="term" value="P:negative regulation of transcription by RNA polymerase II"/>
    <property type="evidence" value="ECO:0007669"/>
    <property type="project" value="TreeGrafter"/>
</dbReference>
<dbReference type="OrthoDB" id="6159439at2759"/>
<dbReference type="GO" id="GO:0000978">
    <property type="term" value="F:RNA polymerase II cis-regulatory region sequence-specific DNA binding"/>
    <property type="evidence" value="ECO:0007669"/>
    <property type="project" value="TreeGrafter"/>
</dbReference>
<evidence type="ECO:0000256" key="4">
    <source>
        <dbReference type="ARBA" id="ARBA00023125"/>
    </source>
</evidence>
<sequence>MPLSYPYRSCSSYDSTALPKDFVVRAEVDDDVSSCSGSVFCRTSAKSGEELVCVGRERPEGASKAKTSFECFFFSVFSLEATKFLLPDARGDDLRRAEARLRLRGDLKAEDGGAALRVPDSLVAWGASKASLLLYDLRGACLANPRDSRHEGPPPPPGGLILLPAPAAATRRPLPPALQLSLLRPEASSPLTASLTAELIAHPMMYHQHHQSSTGSSGGGGAGWSSHGDSGAEAAGAAAHPYWTAAAAAAAAAVSMPPPKAASNVYDQSPLLYPHSYMNNMKNMLGHWANDSTFSGYNAALQPPSTSHFSALPSANDRSAQLAAGNQPVFPWMKMTGSKGGESKRTRQTYSRNQTLELEKEFHYNKYLTRKRRQEISESLQLTERQVKIWFQNRRMKHKKESKGDGAGANDSGDESGADEPMGPP</sequence>
<evidence type="ECO:0000256" key="9">
    <source>
        <dbReference type="RuleBase" id="RU000682"/>
    </source>
</evidence>
<dbReference type="InterPro" id="IPR001356">
    <property type="entry name" value="HD"/>
</dbReference>
<dbReference type="InterPro" id="IPR020479">
    <property type="entry name" value="HD_metazoa"/>
</dbReference>
<proteinExistence type="predicted"/>
<evidence type="ECO:0000256" key="2">
    <source>
        <dbReference type="ARBA" id="ARBA00022473"/>
    </source>
</evidence>
<evidence type="ECO:0000256" key="1">
    <source>
        <dbReference type="ARBA" id="ARBA00004123"/>
    </source>
</evidence>
<keyword evidence="6" id="KW-0804">Transcription</keyword>
<evidence type="ECO:0000256" key="8">
    <source>
        <dbReference type="PROSITE-ProRule" id="PRU00108"/>
    </source>
</evidence>
<accession>A0A4U5N5D9</accession>
<reference evidence="12 13" key="2">
    <citation type="journal article" date="2019" name="G3 (Bethesda)">
        <title>Hybrid Assembly of the Genome of the Entomopathogenic Nematode Steinernema carpocapsae Identifies the X-Chromosome.</title>
        <authorList>
            <person name="Serra L."/>
            <person name="Macchietto M."/>
            <person name="Macias-Munoz A."/>
            <person name="McGill C.J."/>
            <person name="Rodriguez I.M."/>
            <person name="Rodriguez B."/>
            <person name="Murad R."/>
            <person name="Mortazavi A."/>
        </authorList>
    </citation>
    <scope>NUCLEOTIDE SEQUENCE [LARGE SCALE GENOMIC DNA]</scope>
    <source>
        <strain evidence="12 13">ALL</strain>
    </source>
</reference>
<keyword evidence="3" id="KW-0805">Transcription regulation</keyword>
<dbReference type="GO" id="GO:0009952">
    <property type="term" value="P:anterior/posterior pattern specification"/>
    <property type="evidence" value="ECO:0007669"/>
    <property type="project" value="TreeGrafter"/>
</dbReference>